<dbReference type="RefSeq" id="WP_053907958.1">
    <property type="nucleotide sequence ID" value="NZ_CAWMUS010000016.1"/>
</dbReference>
<organism evidence="1 2">
    <name type="scientific">Moellerella wisconsensis ATCC 35017</name>
    <dbReference type="NCBI Taxonomy" id="1354267"/>
    <lineage>
        <taxon>Bacteria</taxon>
        <taxon>Pseudomonadati</taxon>
        <taxon>Pseudomonadota</taxon>
        <taxon>Gammaproteobacteria</taxon>
        <taxon>Enterobacterales</taxon>
        <taxon>Morganellaceae</taxon>
        <taxon>Moellerella</taxon>
    </lineage>
</organism>
<dbReference type="EMBL" id="LGAA01000016">
    <property type="protein sequence ID" value="KPD02975.1"/>
    <property type="molecule type" value="Genomic_DNA"/>
</dbReference>
<keyword evidence="2" id="KW-1185">Reference proteome</keyword>
<proteinExistence type="predicted"/>
<dbReference type="PANTHER" id="PTHR35370">
    <property type="entry name" value="CYTOPLASMIC PROTEIN-RELATED-RELATED"/>
    <property type="match status" value="1"/>
</dbReference>
<dbReference type="Proteomes" id="UP000053226">
    <property type="component" value="Unassembled WGS sequence"/>
</dbReference>
<protein>
    <submittedName>
        <fullName evidence="1">ImpG/VasA family protein</fullName>
    </submittedName>
</protein>
<dbReference type="Pfam" id="PF05947">
    <property type="entry name" value="T6SS_TssF"/>
    <property type="match status" value="1"/>
</dbReference>
<evidence type="ECO:0000313" key="1">
    <source>
        <dbReference type="EMBL" id="KPD02975.1"/>
    </source>
</evidence>
<dbReference type="OrthoDB" id="9763676at2"/>
<sequence>MKSESILAYFEKQITHLQNELYNFAKEYPEAADALGINYQEITDPQIKYLIDSVAYLNAKIEQRLDDHYPEFTEHMLGLIYPHYLCPTPAICMMEFIPDAKMIAGQKIAQGSLFSGNNKQGQEIIFRQATEVTIYPIELTSVSWLSPPFSQYPTAACAVQLTISLLDKGNNISQYNISELNLHLNGHDNIIWRLYDLLSLDSIGFEVKAKNHQTKRVKSALIAEDISQFIENNKNNISFPGWTLLHDAFLFPVRYLSFRLNLAESLQNVNDHECSIIIYFSSWPDELVNQVNKDHISLFSCAGINLFPYLSEPMAVDFTKKSYKLFLDPQKDLLLHSIDNVQDITSDSLFNIPQLYRESYDEINHPSSLAHDWRWNISHQKSVGMAELSVSGSNNLQGSTRIWQINAQVTQHKQATEMHKYSELSSMDTLGFTGKLKIKTKPLIGEMIHQDSDTILTILSHFRANLTCLLAADNPAEKLQQWLLQYDRQYNHQLKTLIKSIQQVSSKRCVSPVKIGKNRLYFSGFKIVVTLNLTEDWGGVSFLGQVLQHFLASLTDDTVFIQLSIHTEGVIHRKIDYVGKIGCQTITAIV</sequence>
<dbReference type="PANTHER" id="PTHR35370:SF1">
    <property type="entry name" value="TYPE VI SECRETION SYSTEM COMPONENT TSSF1"/>
    <property type="match status" value="1"/>
</dbReference>
<reference evidence="1 2" key="1">
    <citation type="submission" date="2015-07" db="EMBL/GenBank/DDBJ databases">
        <title>ATOL: Assembling a taxonomically balanced genome-scale reconstruction of the evolutionary history of the Enterobacteriaceae.</title>
        <authorList>
            <person name="Plunkett G.III."/>
            <person name="Neeno-Eckwall E.C."/>
            <person name="Glasner J.D."/>
            <person name="Perna N.T."/>
        </authorList>
    </citation>
    <scope>NUCLEOTIDE SEQUENCE [LARGE SCALE GENOMIC DNA]</scope>
    <source>
        <strain evidence="1 2">ATCC 35017</strain>
    </source>
</reference>
<evidence type="ECO:0000313" key="2">
    <source>
        <dbReference type="Proteomes" id="UP000053226"/>
    </source>
</evidence>
<accession>A0A0N1KHL0</accession>
<dbReference type="AlphaFoldDB" id="A0A0N1KHL0"/>
<gene>
    <name evidence="1" type="ORF">M992_1463</name>
</gene>
<comment type="caution">
    <text evidence="1">The sequence shown here is derived from an EMBL/GenBank/DDBJ whole genome shotgun (WGS) entry which is preliminary data.</text>
</comment>
<dbReference type="InterPro" id="IPR010272">
    <property type="entry name" value="T6SS_TssF"/>
</dbReference>
<name>A0A0N1KHL0_9GAMM</name>
<dbReference type="NCBIfam" id="TIGR03359">
    <property type="entry name" value="VI_chp_6"/>
    <property type="match status" value="1"/>
</dbReference>